<dbReference type="STRING" id="7574.A0A1S3H443"/>
<gene>
    <name evidence="2" type="primary">LOC106151884</name>
</gene>
<dbReference type="OrthoDB" id="6605214at2759"/>
<dbReference type="Proteomes" id="UP000085678">
    <property type="component" value="Unplaced"/>
</dbReference>
<dbReference type="InParanoid" id="A0A1S3H443"/>
<accession>A0A1S3H443</accession>
<reference evidence="2" key="1">
    <citation type="submission" date="2025-08" db="UniProtKB">
        <authorList>
            <consortium name="RefSeq"/>
        </authorList>
    </citation>
    <scope>IDENTIFICATION</scope>
    <source>
        <tissue evidence="2">Gonads</tissue>
    </source>
</reference>
<dbReference type="AlphaFoldDB" id="A0A1S3H443"/>
<proteinExistence type="predicted"/>
<dbReference type="GeneID" id="106151884"/>
<protein>
    <submittedName>
        <fullName evidence="2">Uncharacterized protein C1orf109 homolog</fullName>
    </submittedName>
</protein>
<name>A0A1S3H443_LINAN</name>
<dbReference type="GO" id="GO:0005634">
    <property type="term" value="C:nucleus"/>
    <property type="evidence" value="ECO:0007669"/>
    <property type="project" value="TreeGrafter"/>
</dbReference>
<dbReference type="PANTHER" id="PTHR16234:SF5">
    <property type="entry name" value="AFG2-INTERACTING RIBOSOME MATURATION FACTOR"/>
    <property type="match status" value="1"/>
</dbReference>
<dbReference type="GO" id="GO:0005737">
    <property type="term" value="C:cytoplasm"/>
    <property type="evidence" value="ECO:0007669"/>
    <property type="project" value="TreeGrafter"/>
</dbReference>
<sequence>MQAELAICRQLQKTFKTIQEQSEQWKLTLETCQKDMTSLENLVEQYQCCAKVDLLQTPLAESFPDIKEKLLYKLHDEMTDMINRLQDILSAQNILKDKVSHQAEQCMDLYSKYAGQLTMKKMTECSPLWPSMATMLQWVQDFSRLYREDILCKQHTLEVFSPDKPEAVSSLVEHWKMNKMLQQQMEELLPLVTFFQQEQF</sequence>
<dbReference type="KEGG" id="lak:106151884"/>
<dbReference type="InterPro" id="IPR029159">
    <property type="entry name" value="CA109-like"/>
</dbReference>
<dbReference type="PANTHER" id="PTHR16234">
    <property type="entry name" value="SIMILAR TO HYPOTHETICAL PROTEIN FLJ20508"/>
    <property type="match status" value="1"/>
</dbReference>
<dbReference type="Pfam" id="PF15011">
    <property type="entry name" value="CA109-like"/>
    <property type="match status" value="1"/>
</dbReference>
<organism evidence="1 2">
    <name type="scientific">Lingula anatina</name>
    <name type="common">Brachiopod</name>
    <name type="synonym">Lingula unguis</name>
    <dbReference type="NCBI Taxonomy" id="7574"/>
    <lineage>
        <taxon>Eukaryota</taxon>
        <taxon>Metazoa</taxon>
        <taxon>Spiralia</taxon>
        <taxon>Lophotrochozoa</taxon>
        <taxon>Brachiopoda</taxon>
        <taxon>Linguliformea</taxon>
        <taxon>Lingulata</taxon>
        <taxon>Lingulida</taxon>
        <taxon>Linguloidea</taxon>
        <taxon>Lingulidae</taxon>
        <taxon>Lingula</taxon>
    </lineage>
</organism>
<dbReference type="RefSeq" id="XP_013380773.1">
    <property type="nucleotide sequence ID" value="XM_013525319.2"/>
</dbReference>
<keyword evidence="1" id="KW-1185">Reference proteome</keyword>
<evidence type="ECO:0000313" key="2">
    <source>
        <dbReference type="RefSeq" id="XP_013380773.1"/>
    </source>
</evidence>
<evidence type="ECO:0000313" key="1">
    <source>
        <dbReference type="Proteomes" id="UP000085678"/>
    </source>
</evidence>